<evidence type="ECO:0000313" key="1">
    <source>
        <dbReference type="EMBL" id="MFD1441688.1"/>
    </source>
</evidence>
<proteinExistence type="predicted"/>
<organism evidence="1 2">
    <name type="scientific">Lacticaseibacillus hegangensis</name>
    <dbReference type="NCBI Taxonomy" id="2486010"/>
    <lineage>
        <taxon>Bacteria</taxon>
        <taxon>Bacillati</taxon>
        <taxon>Bacillota</taxon>
        <taxon>Bacilli</taxon>
        <taxon>Lactobacillales</taxon>
        <taxon>Lactobacillaceae</taxon>
        <taxon>Lacticaseibacillus</taxon>
    </lineage>
</organism>
<name>A0ABW4D0P0_9LACO</name>
<dbReference type="Proteomes" id="UP001597212">
    <property type="component" value="Unassembled WGS sequence"/>
</dbReference>
<protein>
    <submittedName>
        <fullName evidence="1">Uncharacterized protein</fullName>
    </submittedName>
</protein>
<accession>A0ABW4D0P0</accession>
<reference evidence="2" key="1">
    <citation type="journal article" date="2019" name="Int. J. Syst. Evol. Microbiol.">
        <title>The Global Catalogue of Microorganisms (GCM) 10K type strain sequencing project: providing services to taxonomists for standard genome sequencing and annotation.</title>
        <authorList>
            <consortium name="The Broad Institute Genomics Platform"/>
            <consortium name="The Broad Institute Genome Sequencing Center for Infectious Disease"/>
            <person name="Wu L."/>
            <person name="Ma J."/>
        </authorList>
    </citation>
    <scope>NUCLEOTIDE SEQUENCE [LARGE SCALE GENOMIC DNA]</scope>
    <source>
        <strain evidence="2">CCM 8912</strain>
    </source>
</reference>
<keyword evidence="2" id="KW-1185">Reference proteome</keyword>
<sequence length="81" mass="9246">MAERLPIEAYSKPIYRKCECCGRVQDIFYHMTVRDAASGKLLVGSFDLCETCGIELAQITDQKLTDEVVLQRFDLGRDEEI</sequence>
<dbReference type="EMBL" id="JBHTOK010000073">
    <property type="protein sequence ID" value="MFD1441688.1"/>
    <property type="molecule type" value="Genomic_DNA"/>
</dbReference>
<gene>
    <name evidence="1" type="ORF">ACFQ5K_09910</name>
</gene>
<comment type="caution">
    <text evidence="1">The sequence shown here is derived from an EMBL/GenBank/DDBJ whole genome shotgun (WGS) entry which is preliminary data.</text>
</comment>
<dbReference type="RefSeq" id="WP_125756183.1">
    <property type="nucleotide sequence ID" value="NZ_JBHTOK010000073.1"/>
</dbReference>
<evidence type="ECO:0000313" key="2">
    <source>
        <dbReference type="Proteomes" id="UP001597212"/>
    </source>
</evidence>